<evidence type="ECO:0000313" key="3">
    <source>
        <dbReference type="Proteomes" id="UP000822688"/>
    </source>
</evidence>
<reference evidence="2" key="1">
    <citation type="submission" date="2020-06" db="EMBL/GenBank/DDBJ databases">
        <title>WGS assembly of Ceratodon purpureus strain R40.</title>
        <authorList>
            <person name="Carey S.B."/>
            <person name="Jenkins J."/>
            <person name="Shu S."/>
            <person name="Lovell J.T."/>
            <person name="Sreedasyam A."/>
            <person name="Maumus F."/>
            <person name="Tiley G.P."/>
            <person name="Fernandez-Pozo N."/>
            <person name="Barry K."/>
            <person name="Chen C."/>
            <person name="Wang M."/>
            <person name="Lipzen A."/>
            <person name="Daum C."/>
            <person name="Saski C.A."/>
            <person name="Payton A.C."/>
            <person name="Mcbreen J.C."/>
            <person name="Conrad R.E."/>
            <person name="Kollar L.M."/>
            <person name="Olsson S."/>
            <person name="Huttunen S."/>
            <person name="Landis J.B."/>
            <person name="Wickett N.J."/>
            <person name="Johnson M.G."/>
            <person name="Rensing S.A."/>
            <person name="Grimwood J."/>
            <person name="Schmutz J."/>
            <person name="Mcdaniel S.F."/>
        </authorList>
    </citation>
    <scope>NUCLEOTIDE SEQUENCE</scope>
    <source>
        <strain evidence="2">R40</strain>
    </source>
</reference>
<proteinExistence type="predicted"/>
<feature type="region of interest" description="Disordered" evidence="1">
    <location>
        <begin position="1"/>
        <end position="33"/>
    </location>
</feature>
<accession>A0A8T0HP22</accession>
<feature type="compositionally biased region" description="Polar residues" evidence="1">
    <location>
        <begin position="1"/>
        <end position="20"/>
    </location>
</feature>
<protein>
    <submittedName>
        <fullName evidence="2">Uncharacterized protein</fullName>
    </submittedName>
</protein>
<comment type="caution">
    <text evidence="2">The sequence shown here is derived from an EMBL/GenBank/DDBJ whole genome shotgun (WGS) entry which is preliminary data.</text>
</comment>
<keyword evidence="3" id="KW-1185">Reference proteome</keyword>
<feature type="region of interest" description="Disordered" evidence="1">
    <location>
        <begin position="53"/>
        <end position="86"/>
    </location>
</feature>
<sequence length="149" mass="16646">MLQPTPRSSINRRASRSTHLLATPQPWLHSRMPLQPPDLLGRLLLDAAATLHTKPRSHNFHTTTRRSSPERPRAAARRLNSPSLRESRSIELLTTSITADAAHTPRPRSLAPSQLQLSLKSPSVLEHTCTCTNMHSLHLLLSTIQLAFH</sequence>
<dbReference type="Proteomes" id="UP000822688">
    <property type="component" value="Chromosome V"/>
</dbReference>
<evidence type="ECO:0000313" key="2">
    <source>
        <dbReference type="EMBL" id="KAG0572539.1"/>
    </source>
</evidence>
<gene>
    <name evidence="2" type="ORF">KC19_VG103800</name>
</gene>
<organism evidence="2 3">
    <name type="scientific">Ceratodon purpureus</name>
    <name type="common">Fire moss</name>
    <name type="synonym">Dicranum purpureum</name>
    <dbReference type="NCBI Taxonomy" id="3225"/>
    <lineage>
        <taxon>Eukaryota</taxon>
        <taxon>Viridiplantae</taxon>
        <taxon>Streptophyta</taxon>
        <taxon>Embryophyta</taxon>
        <taxon>Bryophyta</taxon>
        <taxon>Bryophytina</taxon>
        <taxon>Bryopsida</taxon>
        <taxon>Dicranidae</taxon>
        <taxon>Pseudoditrichales</taxon>
        <taxon>Ditrichaceae</taxon>
        <taxon>Ceratodon</taxon>
    </lineage>
</organism>
<name>A0A8T0HP22_CERPU</name>
<evidence type="ECO:0000256" key="1">
    <source>
        <dbReference type="SAM" id="MobiDB-lite"/>
    </source>
</evidence>
<dbReference type="EMBL" id="CM026426">
    <property type="protein sequence ID" value="KAG0572539.1"/>
    <property type="molecule type" value="Genomic_DNA"/>
</dbReference>
<dbReference type="AlphaFoldDB" id="A0A8T0HP22"/>